<feature type="transmembrane region" description="Helical" evidence="1">
    <location>
        <begin position="49"/>
        <end position="72"/>
    </location>
</feature>
<evidence type="ECO:0000313" key="3">
    <source>
        <dbReference type="Proteomes" id="UP000774570"/>
    </source>
</evidence>
<comment type="caution">
    <text evidence="2">The sequence shown here is derived from an EMBL/GenBank/DDBJ whole genome shotgun (WGS) entry which is preliminary data.</text>
</comment>
<feature type="transmembrane region" description="Helical" evidence="1">
    <location>
        <begin position="78"/>
        <end position="97"/>
    </location>
</feature>
<feature type="transmembrane region" description="Helical" evidence="1">
    <location>
        <begin position="6"/>
        <end position="28"/>
    </location>
</feature>
<protein>
    <recommendedName>
        <fullName evidence="4">DUF1772 domain-containing protein</fullName>
    </recommendedName>
</protein>
<keyword evidence="1" id="KW-0812">Transmembrane</keyword>
<proteinExistence type="predicted"/>
<keyword evidence="1" id="KW-0472">Membrane</keyword>
<name>A0ABS7FPA2_9ACTN</name>
<organism evidence="2 3">
    <name type="scientific">Actinomadura parmotrematis</name>
    <dbReference type="NCBI Taxonomy" id="2864039"/>
    <lineage>
        <taxon>Bacteria</taxon>
        <taxon>Bacillati</taxon>
        <taxon>Actinomycetota</taxon>
        <taxon>Actinomycetes</taxon>
        <taxon>Streptosporangiales</taxon>
        <taxon>Thermomonosporaceae</taxon>
        <taxon>Actinomadura</taxon>
    </lineage>
</organism>
<evidence type="ECO:0000313" key="2">
    <source>
        <dbReference type="EMBL" id="MBW8482191.1"/>
    </source>
</evidence>
<accession>A0ABS7FPA2</accession>
<sequence length="155" mass="16055">MSSAPLYVFAAAAIVLGAAQLAWPDALARRSGPFGGRPGDEEVRLRRPMLRAVGALMVVGGAVALLVASGVLEGGYRLAGLGPVVLGLAVAGANRRVAEVQALQMRRTSPRWAKPGDETYWRRTQILLRCVAVFVGGAMAVLGVLALLGVIGPEG</sequence>
<reference evidence="2 3" key="1">
    <citation type="submission" date="2021-07" db="EMBL/GenBank/DDBJ databases">
        <title>Actinomadura sp. PM05-2 isolated from lichen.</title>
        <authorList>
            <person name="Somphong A."/>
            <person name="Phongsopitanun W."/>
            <person name="Tanasupawat S."/>
            <person name="Peongsungnone V."/>
        </authorList>
    </citation>
    <scope>NUCLEOTIDE SEQUENCE [LARGE SCALE GENOMIC DNA]</scope>
    <source>
        <strain evidence="2 3">PM05-2</strain>
    </source>
</reference>
<dbReference type="RefSeq" id="WP_220164586.1">
    <property type="nucleotide sequence ID" value="NZ_JAIBOA010000004.1"/>
</dbReference>
<dbReference type="Proteomes" id="UP000774570">
    <property type="component" value="Unassembled WGS sequence"/>
</dbReference>
<feature type="transmembrane region" description="Helical" evidence="1">
    <location>
        <begin position="126"/>
        <end position="151"/>
    </location>
</feature>
<gene>
    <name evidence="2" type="ORF">K1Y72_07420</name>
</gene>
<keyword evidence="1" id="KW-1133">Transmembrane helix</keyword>
<evidence type="ECO:0008006" key="4">
    <source>
        <dbReference type="Google" id="ProtNLM"/>
    </source>
</evidence>
<keyword evidence="3" id="KW-1185">Reference proteome</keyword>
<dbReference type="EMBL" id="JAIBOA010000004">
    <property type="protein sequence ID" value="MBW8482191.1"/>
    <property type="molecule type" value="Genomic_DNA"/>
</dbReference>
<evidence type="ECO:0000256" key="1">
    <source>
        <dbReference type="SAM" id="Phobius"/>
    </source>
</evidence>